<evidence type="ECO:0000259" key="1">
    <source>
        <dbReference type="Pfam" id="PF00107"/>
    </source>
</evidence>
<evidence type="ECO:0000313" key="3">
    <source>
        <dbReference type="Proteomes" id="UP000050911"/>
    </source>
</evidence>
<dbReference type="PANTHER" id="PTHR43677:SF11">
    <property type="entry name" value="ZINC-CONTAINING ALCOHOL DEHYDROGENASE"/>
    <property type="match status" value="1"/>
</dbReference>
<organism evidence="2 3">
    <name type="scientific">Secundilactobacillus kimchicus JCM 15530</name>
    <dbReference type="NCBI Taxonomy" id="1302272"/>
    <lineage>
        <taxon>Bacteria</taxon>
        <taxon>Bacillati</taxon>
        <taxon>Bacillota</taxon>
        <taxon>Bacilli</taxon>
        <taxon>Lactobacillales</taxon>
        <taxon>Lactobacillaceae</taxon>
        <taxon>Secundilactobacillus</taxon>
    </lineage>
</organism>
<sequence length="311" mass="33043">MKAAVITDYNQLPVYQEMKRPSVNQDEVLLSVEAASVNHLVRARASGRHYSAKAALPLIPGNDGVGVDQAGHRYYFNANGSLAEQVAVSTPYLFELPQGGDAAVIAAAVNPAMSSYMALKARLGDDKVIGKTVLILGATGSAGQLAVQISKQLGAAKVIGVGRNPQRLAELPQLGADAVYALNDERELAAAVTDIASADIVLDYLWGTVAERFLHMMLPNRKNRHQPLCWLEIGSLAGADIKLPGAALRSTALSFLGSGVGSLSLADFHQYLPELLTQIAAGKLILPITQYPLDAIATHWNDSGNRLVFVP</sequence>
<dbReference type="InterPro" id="IPR051397">
    <property type="entry name" value="Zn-ADH-like_protein"/>
</dbReference>
<dbReference type="InterPro" id="IPR036291">
    <property type="entry name" value="NAD(P)-bd_dom_sf"/>
</dbReference>
<dbReference type="EMBL" id="AZCX01000010">
    <property type="protein sequence ID" value="KRK47328.1"/>
    <property type="molecule type" value="Genomic_DNA"/>
</dbReference>
<name>A0A0R1HL97_9LACO</name>
<evidence type="ECO:0000313" key="2">
    <source>
        <dbReference type="EMBL" id="KRK47328.1"/>
    </source>
</evidence>
<dbReference type="PATRIC" id="fig|1302272.5.peg.598"/>
<dbReference type="STRING" id="1302272.FC96_GL000599"/>
<dbReference type="AlphaFoldDB" id="A0A0R1HL97"/>
<dbReference type="Proteomes" id="UP000050911">
    <property type="component" value="Unassembled WGS sequence"/>
</dbReference>
<feature type="domain" description="Alcohol dehydrogenase-like C-terminal" evidence="1">
    <location>
        <begin position="143"/>
        <end position="206"/>
    </location>
</feature>
<dbReference type="SUPFAM" id="SSF50129">
    <property type="entry name" value="GroES-like"/>
    <property type="match status" value="1"/>
</dbReference>
<comment type="caution">
    <text evidence="2">The sequence shown here is derived from an EMBL/GenBank/DDBJ whole genome shotgun (WGS) entry which is preliminary data.</text>
</comment>
<dbReference type="Gene3D" id="3.90.180.10">
    <property type="entry name" value="Medium-chain alcohol dehydrogenases, catalytic domain"/>
    <property type="match status" value="1"/>
</dbReference>
<gene>
    <name evidence="2" type="ORF">FC96_GL000599</name>
</gene>
<proteinExistence type="predicted"/>
<dbReference type="RefSeq" id="WP_054659885.1">
    <property type="nucleotide sequence ID" value="NZ_AZCX01000010.1"/>
</dbReference>
<dbReference type="PANTHER" id="PTHR43677">
    <property type="entry name" value="SHORT-CHAIN DEHYDROGENASE/REDUCTASE"/>
    <property type="match status" value="1"/>
</dbReference>
<keyword evidence="3" id="KW-1185">Reference proteome</keyword>
<dbReference type="InterPro" id="IPR011032">
    <property type="entry name" value="GroES-like_sf"/>
</dbReference>
<reference evidence="2 3" key="1">
    <citation type="journal article" date="2015" name="Genome Announc.">
        <title>Expanding the biotechnology potential of lactobacilli through comparative genomics of 213 strains and associated genera.</title>
        <authorList>
            <person name="Sun Z."/>
            <person name="Harris H.M."/>
            <person name="McCann A."/>
            <person name="Guo C."/>
            <person name="Argimon S."/>
            <person name="Zhang W."/>
            <person name="Yang X."/>
            <person name="Jeffery I.B."/>
            <person name="Cooney J.C."/>
            <person name="Kagawa T.F."/>
            <person name="Liu W."/>
            <person name="Song Y."/>
            <person name="Salvetti E."/>
            <person name="Wrobel A."/>
            <person name="Rasinkangas P."/>
            <person name="Parkhill J."/>
            <person name="Rea M.C."/>
            <person name="O'Sullivan O."/>
            <person name="Ritari J."/>
            <person name="Douillard F.P."/>
            <person name="Paul Ross R."/>
            <person name="Yang R."/>
            <person name="Briner A.E."/>
            <person name="Felis G.E."/>
            <person name="de Vos W.M."/>
            <person name="Barrangou R."/>
            <person name="Klaenhammer T.R."/>
            <person name="Caufield P.W."/>
            <person name="Cui Y."/>
            <person name="Zhang H."/>
            <person name="O'Toole P.W."/>
        </authorList>
    </citation>
    <scope>NUCLEOTIDE SEQUENCE [LARGE SCALE GENOMIC DNA]</scope>
    <source>
        <strain evidence="2 3">JCM 15530</strain>
    </source>
</reference>
<dbReference type="SUPFAM" id="SSF51735">
    <property type="entry name" value="NAD(P)-binding Rossmann-fold domains"/>
    <property type="match status" value="1"/>
</dbReference>
<dbReference type="Pfam" id="PF00107">
    <property type="entry name" value="ADH_zinc_N"/>
    <property type="match status" value="1"/>
</dbReference>
<dbReference type="Gene3D" id="3.40.50.720">
    <property type="entry name" value="NAD(P)-binding Rossmann-like Domain"/>
    <property type="match status" value="1"/>
</dbReference>
<dbReference type="InterPro" id="IPR013149">
    <property type="entry name" value="ADH-like_C"/>
</dbReference>
<protein>
    <submittedName>
        <fullName evidence="2">GroES-like protein</fullName>
    </submittedName>
</protein>
<dbReference type="OrthoDB" id="9787435at2"/>
<dbReference type="GO" id="GO:0016491">
    <property type="term" value="F:oxidoreductase activity"/>
    <property type="evidence" value="ECO:0007669"/>
    <property type="project" value="TreeGrafter"/>
</dbReference>
<accession>A0A0R1HL97</accession>